<feature type="region of interest" description="Disordered" evidence="1">
    <location>
        <begin position="1"/>
        <end position="51"/>
    </location>
</feature>
<reference evidence="2 3" key="1">
    <citation type="submission" date="2024-01" db="EMBL/GenBank/DDBJ databases">
        <title>The genomes of 5 underutilized Papilionoideae crops provide insights into root nodulation and disease resistanc.</title>
        <authorList>
            <person name="Yuan L."/>
        </authorList>
    </citation>
    <scope>NUCLEOTIDE SEQUENCE [LARGE SCALE GENOMIC DNA]</scope>
    <source>
        <strain evidence="2">ZHUSHIDOU_FW_LH</strain>
        <tissue evidence="2">Leaf</tissue>
    </source>
</reference>
<comment type="caution">
    <text evidence="2">The sequence shown here is derived from an EMBL/GenBank/DDBJ whole genome shotgun (WGS) entry which is preliminary data.</text>
</comment>
<proteinExistence type="predicted"/>
<keyword evidence="3" id="KW-1185">Reference proteome</keyword>
<evidence type="ECO:0000313" key="2">
    <source>
        <dbReference type="EMBL" id="KAK7281665.1"/>
    </source>
</evidence>
<dbReference type="EMBL" id="JAYWIO010000002">
    <property type="protein sequence ID" value="KAK7281665.1"/>
    <property type="molecule type" value="Genomic_DNA"/>
</dbReference>
<evidence type="ECO:0000256" key="1">
    <source>
        <dbReference type="SAM" id="MobiDB-lite"/>
    </source>
</evidence>
<dbReference type="Proteomes" id="UP001372338">
    <property type="component" value="Unassembled WGS sequence"/>
</dbReference>
<dbReference type="AlphaFoldDB" id="A0AAN9IKN0"/>
<name>A0AAN9IKN0_CROPI</name>
<accession>A0AAN9IKN0</accession>
<protein>
    <submittedName>
        <fullName evidence="2">Uncharacterized protein</fullName>
    </submittedName>
</protein>
<organism evidence="2 3">
    <name type="scientific">Crotalaria pallida</name>
    <name type="common">Smooth rattlebox</name>
    <name type="synonym">Crotalaria striata</name>
    <dbReference type="NCBI Taxonomy" id="3830"/>
    <lineage>
        <taxon>Eukaryota</taxon>
        <taxon>Viridiplantae</taxon>
        <taxon>Streptophyta</taxon>
        <taxon>Embryophyta</taxon>
        <taxon>Tracheophyta</taxon>
        <taxon>Spermatophyta</taxon>
        <taxon>Magnoliopsida</taxon>
        <taxon>eudicotyledons</taxon>
        <taxon>Gunneridae</taxon>
        <taxon>Pentapetalae</taxon>
        <taxon>rosids</taxon>
        <taxon>fabids</taxon>
        <taxon>Fabales</taxon>
        <taxon>Fabaceae</taxon>
        <taxon>Papilionoideae</taxon>
        <taxon>50 kb inversion clade</taxon>
        <taxon>genistoids sensu lato</taxon>
        <taxon>core genistoids</taxon>
        <taxon>Crotalarieae</taxon>
        <taxon>Crotalaria</taxon>
    </lineage>
</organism>
<gene>
    <name evidence="2" type="ORF">RIF29_09854</name>
</gene>
<sequence>MDVVRDKLKSKKPMIADEEIETPVQELDQNGLGERTPDAKDQANEEGQWQMHQEKDLHKKYREVYQKALSFCKQKAKEQWLKEWDLNTTFFHKAIRQRRYRNKILRVKDLKGVDCTDTESIQNAFLQYYTEYTEILNGD</sequence>
<evidence type="ECO:0000313" key="3">
    <source>
        <dbReference type="Proteomes" id="UP001372338"/>
    </source>
</evidence>